<feature type="transmembrane region" description="Helical" evidence="7">
    <location>
        <begin position="199"/>
        <end position="222"/>
    </location>
</feature>
<feature type="transmembrane region" description="Helical" evidence="7">
    <location>
        <begin position="36"/>
        <end position="54"/>
    </location>
</feature>
<dbReference type="AlphaFoldDB" id="A0A2Z7D3M1"/>
<feature type="transmembrane region" description="Helical" evidence="7">
    <location>
        <begin position="320"/>
        <end position="339"/>
    </location>
</feature>
<evidence type="ECO:0000313" key="10">
    <source>
        <dbReference type="Proteomes" id="UP000250235"/>
    </source>
</evidence>
<feature type="transmembrane region" description="Helical" evidence="7">
    <location>
        <begin position="6"/>
        <end position="24"/>
    </location>
</feature>
<dbReference type="InterPro" id="IPR011701">
    <property type="entry name" value="MFS"/>
</dbReference>
<dbReference type="GO" id="GO:0022857">
    <property type="term" value="F:transmembrane transporter activity"/>
    <property type="evidence" value="ECO:0007669"/>
    <property type="project" value="InterPro"/>
</dbReference>
<feature type="domain" description="Major facilitator superfamily (MFS) profile" evidence="8">
    <location>
        <begin position="1"/>
        <end position="389"/>
    </location>
</feature>
<keyword evidence="2" id="KW-0813">Transport</keyword>
<evidence type="ECO:0000256" key="7">
    <source>
        <dbReference type="SAM" id="Phobius"/>
    </source>
</evidence>
<dbReference type="PANTHER" id="PTHR23504">
    <property type="entry name" value="MAJOR FACILITATOR SUPERFAMILY DOMAIN-CONTAINING PROTEIN 10"/>
    <property type="match status" value="1"/>
</dbReference>
<keyword evidence="10" id="KW-1185">Reference proteome</keyword>
<evidence type="ECO:0000256" key="2">
    <source>
        <dbReference type="ARBA" id="ARBA00022448"/>
    </source>
</evidence>
<feature type="transmembrane region" description="Helical" evidence="7">
    <location>
        <begin position="125"/>
        <end position="144"/>
    </location>
</feature>
<feature type="transmembrane region" description="Helical" evidence="7">
    <location>
        <begin position="359"/>
        <end position="381"/>
    </location>
</feature>
<organism evidence="9 10">
    <name type="scientific">Dorcoceras hygrometricum</name>
    <dbReference type="NCBI Taxonomy" id="472368"/>
    <lineage>
        <taxon>Eukaryota</taxon>
        <taxon>Viridiplantae</taxon>
        <taxon>Streptophyta</taxon>
        <taxon>Embryophyta</taxon>
        <taxon>Tracheophyta</taxon>
        <taxon>Spermatophyta</taxon>
        <taxon>Magnoliopsida</taxon>
        <taxon>eudicotyledons</taxon>
        <taxon>Gunneridae</taxon>
        <taxon>Pentapetalae</taxon>
        <taxon>asterids</taxon>
        <taxon>lamiids</taxon>
        <taxon>Lamiales</taxon>
        <taxon>Gesneriaceae</taxon>
        <taxon>Didymocarpoideae</taxon>
        <taxon>Trichosporeae</taxon>
        <taxon>Loxocarpinae</taxon>
        <taxon>Dorcoceras</taxon>
    </lineage>
</organism>
<feature type="transmembrane region" description="Helical" evidence="7">
    <location>
        <begin position="234"/>
        <end position="251"/>
    </location>
</feature>
<protein>
    <submittedName>
        <fullName evidence="9">Hippocampus abundant transcript-like protein 1</fullName>
    </submittedName>
</protein>
<sequence>MNSPLAQELLQIAGVGSVVITPLIGRLSDAYGRKLLLTIPLTFGSLPLVILAFNRTATSFYVYFALKTLSSMVCDGGLTCLSLGCLADNVSEGKRVSAFGLLSGVISAGTVGGTLAARLLPPTQIFQVAAVVSVLAAVYMRVFLDETPHHISALEQPILKLGNETDETDSGTMTKTDDTNGSFLLDAIQMLKSSTTLSLATAISFFNGIAEAGVQAFLMYYLKARFQFGKDQFADIWLITYLGATLSNMLLMPTLGPILGEETLLSVGLFAGFLNMLLYSIAWSPWVPYASAFLGTFLFLASPSVRCIISKQVGPCEQGIAQGCILGVASLANVVSPLAFSPLSALFLSDNAPFNYPGFSILCLGLSWFIGFILSIMIKIVPLLSRDRNKVCTLA</sequence>
<evidence type="ECO:0000256" key="6">
    <source>
        <dbReference type="ARBA" id="ARBA00044504"/>
    </source>
</evidence>
<evidence type="ECO:0000256" key="1">
    <source>
        <dbReference type="ARBA" id="ARBA00004141"/>
    </source>
</evidence>
<evidence type="ECO:0000256" key="5">
    <source>
        <dbReference type="ARBA" id="ARBA00023136"/>
    </source>
</evidence>
<keyword evidence="5 7" id="KW-0472">Membrane</keyword>
<dbReference type="GO" id="GO:0016020">
    <property type="term" value="C:membrane"/>
    <property type="evidence" value="ECO:0007669"/>
    <property type="project" value="UniProtKB-SubCell"/>
</dbReference>
<dbReference type="InterPro" id="IPR001958">
    <property type="entry name" value="Tet-R_TetA/multi-R_MdtG-like"/>
</dbReference>
<comment type="subcellular location">
    <subcellularLocation>
        <location evidence="1">Membrane</location>
        <topology evidence="1">Multi-pass membrane protein</topology>
    </subcellularLocation>
</comment>
<keyword evidence="4 7" id="KW-1133">Transmembrane helix</keyword>
<dbReference type="Gene3D" id="1.20.1250.20">
    <property type="entry name" value="MFS general substrate transporter like domains"/>
    <property type="match status" value="1"/>
</dbReference>
<feature type="transmembrane region" description="Helical" evidence="7">
    <location>
        <begin position="263"/>
        <end position="283"/>
    </location>
</feature>
<comment type="similarity">
    <text evidence="6">Belongs to the major facilitator superfamily. Phosphate:H(+) symporter (TC 2.A.1.9) family.</text>
</comment>
<evidence type="ECO:0000256" key="4">
    <source>
        <dbReference type="ARBA" id="ARBA00022989"/>
    </source>
</evidence>
<evidence type="ECO:0000259" key="8">
    <source>
        <dbReference type="PROSITE" id="PS50850"/>
    </source>
</evidence>
<dbReference type="InterPro" id="IPR036259">
    <property type="entry name" value="MFS_trans_sf"/>
</dbReference>
<dbReference type="EMBL" id="KQ990517">
    <property type="protein sequence ID" value="KZV53337.1"/>
    <property type="molecule type" value="Genomic_DNA"/>
</dbReference>
<evidence type="ECO:0000256" key="3">
    <source>
        <dbReference type="ARBA" id="ARBA00022692"/>
    </source>
</evidence>
<dbReference type="PANTHER" id="PTHR23504:SF95">
    <property type="entry name" value="MAJOR FACILITATOR SUPERFAMILY PROTEIN"/>
    <property type="match status" value="1"/>
</dbReference>
<reference evidence="9 10" key="1">
    <citation type="journal article" date="2015" name="Proc. Natl. Acad. Sci. U.S.A.">
        <title>The resurrection genome of Boea hygrometrica: A blueprint for survival of dehydration.</title>
        <authorList>
            <person name="Xiao L."/>
            <person name="Yang G."/>
            <person name="Zhang L."/>
            <person name="Yang X."/>
            <person name="Zhao S."/>
            <person name="Ji Z."/>
            <person name="Zhou Q."/>
            <person name="Hu M."/>
            <person name="Wang Y."/>
            <person name="Chen M."/>
            <person name="Xu Y."/>
            <person name="Jin H."/>
            <person name="Xiao X."/>
            <person name="Hu G."/>
            <person name="Bao F."/>
            <person name="Hu Y."/>
            <person name="Wan P."/>
            <person name="Li L."/>
            <person name="Deng X."/>
            <person name="Kuang T."/>
            <person name="Xiang C."/>
            <person name="Zhu J.K."/>
            <person name="Oliver M.J."/>
            <person name="He Y."/>
        </authorList>
    </citation>
    <scope>NUCLEOTIDE SEQUENCE [LARGE SCALE GENOMIC DNA]</scope>
    <source>
        <strain evidence="10">cv. XS01</strain>
    </source>
</reference>
<dbReference type="InterPro" id="IPR020846">
    <property type="entry name" value="MFS_dom"/>
</dbReference>
<dbReference type="PRINTS" id="PR01035">
    <property type="entry name" value="TCRTETA"/>
</dbReference>
<dbReference type="SUPFAM" id="SSF103473">
    <property type="entry name" value="MFS general substrate transporter"/>
    <property type="match status" value="1"/>
</dbReference>
<feature type="transmembrane region" description="Helical" evidence="7">
    <location>
        <begin position="289"/>
        <end position="308"/>
    </location>
</feature>
<dbReference type="Pfam" id="PF07690">
    <property type="entry name" value="MFS_1"/>
    <property type="match status" value="1"/>
</dbReference>
<feature type="transmembrane region" description="Helical" evidence="7">
    <location>
        <begin position="60"/>
        <end position="86"/>
    </location>
</feature>
<dbReference type="Proteomes" id="UP000250235">
    <property type="component" value="Unassembled WGS sequence"/>
</dbReference>
<evidence type="ECO:0000313" key="9">
    <source>
        <dbReference type="EMBL" id="KZV53337.1"/>
    </source>
</evidence>
<feature type="transmembrane region" description="Helical" evidence="7">
    <location>
        <begin position="98"/>
        <end position="119"/>
    </location>
</feature>
<gene>
    <name evidence="9" type="ORF">F511_06479</name>
</gene>
<accession>A0A2Z7D3M1</accession>
<dbReference type="OrthoDB" id="419616at2759"/>
<name>A0A2Z7D3M1_9LAMI</name>
<dbReference type="PROSITE" id="PS50850">
    <property type="entry name" value="MFS"/>
    <property type="match status" value="1"/>
</dbReference>
<proteinExistence type="inferred from homology"/>
<keyword evidence="3 7" id="KW-0812">Transmembrane</keyword>